<keyword evidence="1" id="KW-1133">Transmembrane helix</keyword>
<keyword evidence="1" id="KW-0812">Transmembrane</keyword>
<name>A0ABV0UEU1_9TELE</name>
<keyword evidence="1" id="KW-0472">Membrane</keyword>
<gene>
    <name evidence="2" type="ORF">ILYODFUR_038210</name>
</gene>
<reference evidence="2 3" key="1">
    <citation type="submission" date="2021-06" db="EMBL/GenBank/DDBJ databases">
        <authorList>
            <person name="Palmer J.M."/>
        </authorList>
    </citation>
    <scope>NUCLEOTIDE SEQUENCE [LARGE SCALE GENOMIC DNA]</scope>
    <source>
        <strain evidence="3">if_2019</strain>
        <tissue evidence="2">Muscle</tissue>
    </source>
</reference>
<organism evidence="2 3">
    <name type="scientific">Ilyodon furcidens</name>
    <name type="common">goldbreast splitfin</name>
    <dbReference type="NCBI Taxonomy" id="33524"/>
    <lineage>
        <taxon>Eukaryota</taxon>
        <taxon>Metazoa</taxon>
        <taxon>Chordata</taxon>
        <taxon>Craniata</taxon>
        <taxon>Vertebrata</taxon>
        <taxon>Euteleostomi</taxon>
        <taxon>Actinopterygii</taxon>
        <taxon>Neopterygii</taxon>
        <taxon>Teleostei</taxon>
        <taxon>Neoteleostei</taxon>
        <taxon>Acanthomorphata</taxon>
        <taxon>Ovalentaria</taxon>
        <taxon>Atherinomorphae</taxon>
        <taxon>Cyprinodontiformes</taxon>
        <taxon>Goodeidae</taxon>
        <taxon>Ilyodon</taxon>
    </lineage>
</organism>
<accession>A0ABV0UEU1</accession>
<protein>
    <submittedName>
        <fullName evidence="2">Uncharacterized protein</fullName>
    </submittedName>
</protein>
<evidence type="ECO:0000313" key="3">
    <source>
        <dbReference type="Proteomes" id="UP001482620"/>
    </source>
</evidence>
<evidence type="ECO:0000256" key="1">
    <source>
        <dbReference type="SAM" id="Phobius"/>
    </source>
</evidence>
<proteinExistence type="predicted"/>
<feature type="transmembrane region" description="Helical" evidence="1">
    <location>
        <begin position="83"/>
        <end position="102"/>
    </location>
</feature>
<sequence length="103" mass="11649">VEELKAIVKQDPRVSSSTAEIVKTSLQMGPIICEVSSSDDGKQVQQKEILRFPGNNPSEEKSERLHQIRPLHVKARHLENIKLAYVTVYIHILMILINSSFLS</sequence>
<dbReference type="EMBL" id="JAHRIQ010067144">
    <property type="protein sequence ID" value="MEQ2242653.1"/>
    <property type="molecule type" value="Genomic_DNA"/>
</dbReference>
<keyword evidence="3" id="KW-1185">Reference proteome</keyword>
<dbReference type="Proteomes" id="UP001482620">
    <property type="component" value="Unassembled WGS sequence"/>
</dbReference>
<comment type="caution">
    <text evidence="2">The sequence shown here is derived from an EMBL/GenBank/DDBJ whole genome shotgun (WGS) entry which is preliminary data.</text>
</comment>
<evidence type="ECO:0000313" key="2">
    <source>
        <dbReference type="EMBL" id="MEQ2242653.1"/>
    </source>
</evidence>
<feature type="non-terminal residue" evidence="2">
    <location>
        <position position="1"/>
    </location>
</feature>